<organism evidence="3">
    <name type="scientific">freshwater metagenome</name>
    <dbReference type="NCBI Taxonomy" id="449393"/>
    <lineage>
        <taxon>unclassified sequences</taxon>
        <taxon>metagenomes</taxon>
        <taxon>ecological metagenomes</taxon>
    </lineage>
</organism>
<evidence type="ECO:0000313" key="3">
    <source>
        <dbReference type="EMBL" id="CAB4774755.1"/>
    </source>
</evidence>
<accession>A0A6J6VUT7</accession>
<dbReference type="EMBL" id="CAEZZP010000060">
    <property type="protein sequence ID" value="CAB4774755.1"/>
    <property type="molecule type" value="Genomic_DNA"/>
</dbReference>
<dbReference type="AlphaFoldDB" id="A0A6J6VUT7"/>
<evidence type="ECO:0000256" key="1">
    <source>
        <dbReference type="SAM" id="MobiDB-lite"/>
    </source>
</evidence>
<protein>
    <submittedName>
        <fullName evidence="3">Unannotated protein</fullName>
    </submittedName>
</protein>
<proteinExistence type="predicted"/>
<evidence type="ECO:0000313" key="2">
    <source>
        <dbReference type="EMBL" id="CAB4731551.1"/>
    </source>
</evidence>
<dbReference type="EMBL" id="CAEZYH010000112">
    <property type="protein sequence ID" value="CAB4731551.1"/>
    <property type="molecule type" value="Genomic_DNA"/>
</dbReference>
<feature type="region of interest" description="Disordered" evidence="1">
    <location>
        <begin position="42"/>
        <end position="77"/>
    </location>
</feature>
<feature type="compositionally biased region" description="Low complexity" evidence="1">
    <location>
        <begin position="45"/>
        <end position="62"/>
    </location>
</feature>
<gene>
    <name evidence="2" type="ORF">UFOPK2658_01721</name>
    <name evidence="3" type="ORF">UFOPK2880_01034</name>
</gene>
<reference evidence="3" key="1">
    <citation type="submission" date="2020-05" db="EMBL/GenBank/DDBJ databases">
        <authorList>
            <person name="Chiriac C."/>
            <person name="Salcher M."/>
            <person name="Ghai R."/>
            <person name="Kavagutti S V."/>
        </authorList>
    </citation>
    <scope>NUCLEOTIDE SEQUENCE</scope>
</reference>
<sequence>MQSLGASTVSQVGATTGASVGSGALVSVTGASVVAMASVDETEVSAELAESSPPHEASASNPTTANVVPIRNEVLEN</sequence>
<name>A0A6J6VUT7_9ZZZZ</name>